<dbReference type="Proteomes" id="UP000235371">
    <property type="component" value="Unassembled WGS sequence"/>
</dbReference>
<protein>
    <submittedName>
        <fullName evidence="2">Uncharacterized protein</fullName>
    </submittedName>
</protein>
<organism evidence="2 3">
    <name type="scientific">Hyaloscypha bicolor E</name>
    <dbReference type="NCBI Taxonomy" id="1095630"/>
    <lineage>
        <taxon>Eukaryota</taxon>
        <taxon>Fungi</taxon>
        <taxon>Dikarya</taxon>
        <taxon>Ascomycota</taxon>
        <taxon>Pezizomycotina</taxon>
        <taxon>Leotiomycetes</taxon>
        <taxon>Helotiales</taxon>
        <taxon>Hyaloscyphaceae</taxon>
        <taxon>Hyaloscypha</taxon>
        <taxon>Hyaloscypha bicolor</taxon>
    </lineage>
</organism>
<dbReference type="AlphaFoldDB" id="A0A2J6T5I0"/>
<name>A0A2J6T5I0_9HELO</name>
<dbReference type="RefSeq" id="XP_024735180.1">
    <property type="nucleotide sequence ID" value="XM_024888664.1"/>
</dbReference>
<evidence type="ECO:0000313" key="3">
    <source>
        <dbReference type="Proteomes" id="UP000235371"/>
    </source>
</evidence>
<feature type="region of interest" description="Disordered" evidence="1">
    <location>
        <begin position="1"/>
        <end position="21"/>
    </location>
</feature>
<proteinExistence type="predicted"/>
<sequence length="223" mass="25143">MYGLREKSGRSPMESLASPLPLCTRWGSGTLELSDPKITGEQQLPSHNIDCTVQLVQTARHSFLRSKPSQPQLFPQVIRRKHVSRAPPARNRENSSPLLENATERSDDNSSRNRTDLSRERDRMFRFMLRFDAALYLLQAFEIRILQLPQASITAVIIIRHPEFVLEAGGDSFTLCTVFVGPDSTLVPIRHITGTRSIVLVFVQPHTNSNGFSCNQYLKIPSS</sequence>
<gene>
    <name evidence="2" type="ORF">K444DRAFT_726318</name>
</gene>
<keyword evidence="3" id="KW-1185">Reference proteome</keyword>
<dbReference type="InParanoid" id="A0A2J6T5I0"/>
<evidence type="ECO:0000313" key="2">
    <source>
        <dbReference type="EMBL" id="PMD58276.1"/>
    </source>
</evidence>
<dbReference type="GeneID" id="36596740"/>
<dbReference type="EMBL" id="KZ613828">
    <property type="protein sequence ID" value="PMD58276.1"/>
    <property type="molecule type" value="Genomic_DNA"/>
</dbReference>
<reference evidence="2 3" key="1">
    <citation type="submission" date="2016-04" db="EMBL/GenBank/DDBJ databases">
        <title>A degradative enzymes factory behind the ericoid mycorrhizal symbiosis.</title>
        <authorList>
            <consortium name="DOE Joint Genome Institute"/>
            <person name="Martino E."/>
            <person name="Morin E."/>
            <person name="Grelet G."/>
            <person name="Kuo A."/>
            <person name="Kohler A."/>
            <person name="Daghino S."/>
            <person name="Barry K."/>
            <person name="Choi C."/>
            <person name="Cichocki N."/>
            <person name="Clum A."/>
            <person name="Copeland A."/>
            <person name="Hainaut M."/>
            <person name="Haridas S."/>
            <person name="Labutti K."/>
            <person name="Lindquist E."/>
            <person name="Lipzen A."/>
            <person name="Khouja H.-R."/>
            <person name="Murat C."/>
            <person name="Ohm R."/>
            <person name="Olson A."/>
            <person name="Spatafora J."/>
            <person name="Veneault-Fourrey C."/>
            <person name="Henrissat B."/>
            <person name="Grigoriev I."/>
            <person name="Martin F."/>
            <person name="Perotto S."/>
        </authorList>
    </citation>
    <scope>NUCLEOTIDE SEQUENCE [LARGE SCALE GENOMIC DNA]</scope>
    <source>
        <strain evidence="2 3">E</strain>
    </source>
</reference>
<feature type="region of interest" description="Disordered" evidence="1">
    <location>
        <begin position="79"/>
        <end position="117"/>
    </location>
</feature>
<accession>A0A2J6T5I0</accession>
<evidence type="ECO:0000256" key="1">
    <source>
        <dbReference type="SAM" id="MobiDB-lite"/>
    </source>
</evidence>
<feature type="compositionally biased region" description="Basic and acidic residues" evidence="1">
    <location>
        <begin position="102"/>
        <end position="117"/>
    </location>
</feature>